<evidence type="ECO:0000313" key="2">
    <source>
        <dbReference type="Proteomes" id="UP000053424"/>
    </source>
</evidence>
<accession>A0A0C3C725</accession>
<protein>
    <submittedName>
        <fullName evidence="1">Uncharacterized protein</fullName>
    </submittedName>
</protein>
<keyword evidence="2" id="KW-1185">Reference proteome</keyword>
<proteinExistence type="predicted"/>
<sequence>MMSPDWGLSIFRTPELSSAHHSMTSGQTCDEQRACGRVVNADFFGISRARRWPVGTEKFNPATETLTVTNCRRGLSTKHSDES</sequence>
<reference evidence="1 2" key="1">
    <citation type="submission" date="2014-04" db="EMBL/GenBank/DDBJ databases">
        <authorList>
            <consortium name="DOE Joint Genome Institute"/>
            <person name="Kuo A."/>
            <person name="Gay G."/>
            <person name="Dore J."/>
            <person name="Kohler A."/>
            <person name="Nagy L.G."/>
            <person name="Floudas D."/>
            <person name="Copeland A."/>
            <person name="Barry K.W."/>
            <person name="Cichocki N."/>
            <person name="Veneault-Fourrey C."/>
            <person name="LaButti K."/>
            <person name="Lindquist E.A."/>
            <person name="Lipzen A."/>
            <person name="Lundell T."/>
            <person name="Morin E."/>
            <person name="Murat C."/>
            <person name="Sun H."/>
            <person name="Tunlid A."/>
            <person name="Henrissat B."/>
            <person name="Grigoriev I.V."/>
            <person name="Hibbett D.S."/>
            <person name="Martin F."/>
            <person name="Nordberg H.P."/>
            <person name="Cantor M.N."/>
            <person name="Hua S.X."/>
        </authorList>
    </citation>
    <scope>NUCLEOTIDE SEQUENCE [LARGE SCALE GENOMIC DNA]</scope>
    <source>
        <strain evidence="2">h7</strain>
    </source>
</reference>
<dbReference type="AlphaFoldDB" id="A0A0C3C725"/>
<reference evidence="2" key="2">
    <citation type="submission" date="2015-01" db="EMBL/GenBank/DDBJ databases">
        <title>Evolutionary Origins and Diversification of the Mycorrhizal Mutualists.</title>
        <authorList>
            <consortium name="DOE Joint Genome Institute"/>
            <consortium name="Mycorrhizal Genomics Consortium"/>
            <person name="Kohler A."/>
            <person name="Kuo A."/>
            <person name="Nagy L.G."/>
            <person name="Floudas D."/>
            <person name="Copeland A."/>
            <person name="Barry K.W."/>
            <person name="Cichocki N."/>
            <person name="Veneault-Fourrey C."/>
            <person name="LaButti K."/>
            <person name="Lindquist E.A."/>
            <person name="Lipzen A."/>
            <person name="Lundell T."/>
            <person name="Morin E."/>
            <person name="Murat C."/>
            <person name="Riley R."/>
            <person name="Ohm R."/>
            <person name="Sun H."/>
            <person name="Tunlid A."/>
            <person name="Henrissat B."/>
            <person name="Grigoriev I.V."/>
            <person name="Hibbett D.S."/>
            <person name="Martin F."/>
        </authorList>
    </citation>
    <scope>NUCLEOTIDE SEQUENCE [LARGE SCALE GENOMIC DNA]</scope>
    <source>
        <strain evidence="2">h7</strain>
    </source>
</reference>
<dbReference type="EMBL" id="KN831773">
    <property type="protein sequence ID" value="KIM44655.1"/>
    <property type="molecule type" value="Genomic_DNA"/>
</dbReference>
<evidence type="ECO:0000313" key="1">
    <source>
        <dbReference type="EMBL" id="KIM44655.1"/>
    </source>
</evidence>
<organism evidence="1 2">
    <name type="scientific">Hebeloma cylindrosporum</name>
    <dbReference type="NCBI Taxonomy" id="76867"/>
    <lineage>
        <taxon>Eukaryota</taxon>
        <taxon>Fungi</taxon>
        <taxon>Dikarya</taxon>
        <taxon>Basidiomycota</taxon>
        <taxon>Agaricomycotina</taxon>
        <taxon>Agaricomycetes</taxon>
        <taxon>Agaricomycetidae</taxon>
        <taxon>Agaricales</taxon>
        <taxon>Agaricineae</taxon>
        <taxon>Hymenogastraceae</taxon>
        <taxon>Hebeloma</taxon>
    </lineage>
</organism>
<dbReference type="HOGENOM" id="CLU_2542822_0_0_1"/>
<gene>
    <name evidence="1" type="ORF">M413DRAFT_442609</name>
</gene>
<dbReference type="Proteomes" id="UP000053424">
    <property type="component" value="Unassembled WGS sequence"/>
</dbReference>
<name>A0A0C3C725_HEBCY</name>